<feature type="coiled-coil region" evidence="3">
    <location>
        <begin position="242"/>
        <end position="276"/>
    </location>
</feature>
<dbReference type="PANTHER" id="PTHR45138:SF9">
    <property type="entry name" value="DIGUANYLATE CYCLASE DGCM-RELATED"/>
    <property type="match status" value="1"/>
</dbReference>
<dbReference type="InterPro" id="IPR000160">
    <property type="entry name" value="GGDEF_dom"/>
</dbReference>
<feature type="compositionally biased region" description="Polar residues" evidence="4">
    <location>
        <begin position="1"/>
        <end position="10"/>
    </location>
</feature>
<dbReference type="InterPro" id="IPR043128">
    <property type="entry name" value="Rev_trsase/Diguanyl_cyclase"/>
</dbReference>
<evidence type="ECO:0000256" key="2">
    <source>
        <dbReference type="ARBA" id="ARBA00022989"/>
    </source>
</evidence>
<proteinExistence type="predicted"/>
<feature type="domain" description="GGDEF" evidence="7">
    <location>
        <begin position="548"/>
        <end position="678"/>
    </location>
</feature>
<feature type="compositionally biased region" description="Basic and acidic residues" evidence="4">
    <location>
        <begin position="30"/>
        <end position="49"/>
    </location>
</feature>
<dbReference type="Pfam" id="PF00672">
    <property type="entry name" value="HAMP"/>
    <property type="match status" value="1"/>
</dbReference>
<comment type="caution">
    <text evidence="8">The sequence shown here is derived from an EMBL/GenBank/DDBJ whole genome shotgun (WGS) entry which is preliminary data.</text>
</comment>
<reference evidence="8 9" key="1">
    <citation type="submission" date="2020-10" db="EMBL/GenBank/DDBJ databases">
        <title>Connecting structure to function with the recovery of over 1000 high-quality activated sludge metagenome-assembled genomes encoding full-length rRNA genes using long-read sequencing.</title>
        <authorList>
            <person name="Singleton C.M."/>
            <person name="Petriglieri F."/>
            <person name="Kristensen J.M."/>
            <person name="Kirkegaard R.H."/>
            <person name="Michaelsen T.Y."/>
            <person name="Andersen M.H."/>
            <person name="Karst S.M."/>
            <person name="Dueholm M.S."/>
            <person name="Nielsen P.H."/>
            <person name="Albertsen M."/>
        </authorList>
    </citation>
    <scope>NUCLEOTIDE SEQUENCE [LARGE SCALE GENOMIC DNA]</scope>
    <source>
        <strain evidence="8">Lyne_18-Q3-R50-59_MAXAC.006</strain>
    </source>
</reference>
<dbReference type="SUPFAM" id="SSF55073">
    <property type="entry name" value="Nucleotide cyclase"/>
    <property type="match status" value="1"/>
</dbReference>
<dbReference type="InterPro" id="IPR003660">
    <property type="entry name" value="HAMP_dom"/>
</dbReference>
<dbReference type="Proteomes" id="UP000727993">
    <property type="component" value="Unassembled WGS sequence"/>
</dbReference>
<feature type="transmembrane region" description="Helical" evidence="5">
    <location>
        <begin position="279"/>
        <end position="300"/>
    </location>
</feature>
<evidence type="ECO:0000256" key="1">
    <source>
        <dbReference type="ARBA" id="ARBA00022692"/>
    </source>
</evidence>
<dbReference type="Gene3D" id="3.30.70.270">
    <property type="match status" value="1"/>
</dbReference>
<keyword evidence="3" id="KW-0175">Coiled coil</keyword>
<organism evidence="8 9">
    <name type="scientific">Candidatus Neomicrothrix subdominans</name>
    <dbReference type="NCBI Taxonomy" id="2954438"/>
    <lineage>
        <taxon>Bacteria</taxon>
        <taxon>Bacillati</taxon>
        <taxon>Actinomycetota</taxon>
        <taxon>Acidimicrobiia</taxon>
        <taxon>Acidimicrobiales</taxon>
        <taxon>Microthrixaceae</taxon>
        <taxon>Candidatus Neomicrothrix</taxon>
    </lineage>
</organism>
<dbReference type="GO" id="GO:0016020">
    <property type="term" value="C:membrane"/>
    <property type="evidence" value="ECO:0007669"/>
    <property type="project" value="InterPro"/>
</dbReference>
<evidence type="ECO:0000256" key="3">
    <source>
        <dbReference type="SAM" id="Coils"/>
    </source>
</evidence>
<dbReference type="EMBL" id="JADJZA010000007">
    <property type="protein sequence ID" value="MBK9297802.1"/>
    <property type="molecule type" value="Genomic_DNA"/>
</dbReference>
<dbReference type="CDD" id="cd06225">
    <property type="entry name" value="HAMP"/>
    <property type="match status" value="1"/>
</dbReference>
<protein>
    <submittedName>
        <fullName evidence="8">Diguanylate cyclase</fullName>
    </submittedName>
</protein>
<dbReference type="GO" id="GO:0007165">
    <property type="term" value="P:signal transduction"/>
    <property type="evidence" value="ECO:0007669"/>
    <property type="project" value="InterPro"/>
</dbReference>
<dbReference type="PANTHER" id="PTHR45138">
    <property type="entry name" value="REGULATORY COMPONENTS OF SENSORY TRANSDUCTION SYSTEM"/>
    <property type="match status" value="1"/>
</dbReference>
<feature type="compositionally biased region" description="Basic and acidic residues" evidence="4">
    <location>
        <begin position="64"/>
        <end position="93"/>
    </location>
</feature>
<keyword evidence="1 5" id="KW-0812">Transmembrane</keyword>
<dbReference type="GO" id="GO:0052621">
    <property type="term" value="F:diguanylate cyclase activity"/>
    <property type="evidence" value="ECO:0007669"/>
    <property type="project" value="TreeGrafter"/>
</dbReference>
<dbReference type="SMART" id="SM00304">
    <property type="entry name" value="HAMP"/>
    <property type="match status" value="1"/>
</dbReference>
<evidence type="ECO:0000259" key="7">
    <source>
        <dbReference type="PROSITE" id="PS50887"/>
    </source>
</evidence>
<name>A0A936NF23_9ACTN</name>
<gene>
    <name evidence="8" type="ORF">IPN02_13415</name>
</gene>
<evidence type="ECO:0000256" key="5">
    <source>
        <dbReference type="SAM" id="Phobius"/>
    </source>
</evidence>
<keyword evidence="2 5" id="KW-1133">Transmembrane helix</keyword>
<dbReference type="InterPro" id="IPR029787">
    <property type="entry name" value="Nucleotide_cyclase"/>
</dbReference>
<dbReference type="Pfam" id="PF00990">
    <property type="entry name" value="GGDEF"/>
    <property type="match status" value="1"/>
</dbReference>
<dbReference type="AlphaFoldDB" id="A0A936NF23"/>
<dbReference type="PROSITE" id="PS50885">
    <property type="entry name" value="HAMP"/>
    <property type="match status" value="1"/>
</dbReference>
<dbReference type="InterPro" id="IPR050469">
    <property type="entry name" value="Diguanylate_Cyclase"/>
</dbReference>
<sequence>MMNLVPNNDWQPAGRYRQVSGPARVGAARDATRTEEALNDHVRSGRHDNTTPPTPLGVPFAGGRDPDTPTTDHPDPGPDRPVTESDQRSEAGGRRVRPTLAVLIGAPTLVVVVLAALISLYAQGENTATERVAGRISSAQDQYRVAADADRAVSQAQVAVNQGVITATKLALDRAERVLRRQSDELTAIIERAERIAGNADFDRPLAVLLASNRSYLDGTLRLIEFARRTPDAAQAALGFDRESYEQRLAEHEALSRDLSRELNRLTAELDDQRGEDVLLFPLLPLALTIVAFVLAVWAWRATVKPLRRVSRTLDQVAHGHFQVRSDLGGNDDLGRVGQATDRLAQRLGNRFSTLSDDARRNAQNRVISETLETADSEAATFAVVEQAMGLFAPGLQGELLLLDATSGDLGEVAASPSSGSPGCPVTDPTDCVALRRGQSTVFDSSESINGCPMLQNRPGGPISALCIPMTFNSSPLGVIHLTGPGQQPPDGPTSNQFVALATQTASHVGALRTLEFTRRQASTDGLTGLANRQVIEANVARLLRQRTPFVVVLADLDRFKSINDRFGHEAGDRALQTFATVVSQNVRGADVVGRLGGDEFVIIYPELSVAAAGEAIERLRTALGEAVAGGLIVPFTASFGLVHSTMGSDFTDLVRLADAGLLVAKEQGRDRTIAASPELVRQVFSAERPTGH</sequence>
<dbReference type="Gene3D" id="6.10.340.10">
    <property type="match status" value="1"/>
</dbReference>
<feature type="domain" description="HAMP" evidence="6">
    <location>
        <begin position="301"/>
        <end position="353"/>
    </location>
</feature>
<dbReference type="SMART" id="SM00267">
    <property type="entry name" value="GGDEF"/>
    <property type="match status" value="1"/>
</dbReference>
<dbReference type="SUPFAM" id="SSF158472">
    <property type="entry name" value="HAMP domain-like"/>
    <property type="match status" value="1"/>
</dbReference>
<evidence type="ECO:0000256" key="4">
    <source>
        <dbReference type="SAM" id="MobiDB-lite"/>
    </source>
</evidence>
<evidence type="ECO:0000313" key="8">
    <source>
        <dbReference type="EMBL" id="MBK9297802.1"/>
    </source>
</evidence>
<evidence type="ECO:0000313" key="9">
    <source>
        <dbReference type="Proteomes" id="UP000727993"/>
    </source>
</evidence>
<dbReference type="CDD" id="cd01949">
    <property type="entry name" value="GGDEF"/>
    <property type="match status" value="1"/>
</dbReference>
<dbReference type="PROSITE" id="PS50887">
    <property type="entry name" value="GGDEF"/>
    <property type="match status" value="1"/>
</dbReference>
<keyword evidence="5" id="KW-0472">Membrane</keyword>
<dbReference type="NCBIfam" id="TIGR00254">
    <property type="entry name" value="GGDEF"/>
    <property type="match status" value="1"/>
</dbReference>
<evidence type="ECO:0000259" key="6">
    <source>
        <dbReference type="PROSITE" id="PS50885"/>
    </source>
</evidence>
<accession>A0A936NF23</accession>
<feature type="transmembrane region" description="Helical" evidence="5">
    <location>
        <begin position="100"/>
        <end position="122"/>
    </location>
</feature>
<feature type="region of interest" description="Disordered" evidence="4">
    <location>
        <begin position="1"/>
        <end position="94"/>
    </location>
</feature>